<name>A0A4Q0M7V5_9SPHI</name>
<organism evidence="1 2">
    <name type="scientific">Arcticibacter tournemirensis</name>
    <dbReference type="NCBI Taxonomy" id="699437"/>
    <lineage>
        <taxon>Bacteria</taxon>
        <taxon>Pseudomonadati</taxon>
        <taxon>Bacteroidota</taxon>
        <taxon>Sphingobacteriia</taxon>
        <taxon>Sphingobacteriales</taxon>
        <taxon>Sphingobacteriaceae</taxon>
        <taxon>Arcticibacter</taxon>
    </lineage>
</organism>
<proteinExistence type="predicted"/>
<sequence length="244" mass="28204">MKKTLLFILLISPFISKSQQSNISNRTNSIYQRSFNNSTAYSYSIGYKILSFEEFPRILDQTDNNVLRRSVLNGIILKYNNKQISYRLSGSFYSNRITFQNGCDECEEIEGRLKDNHIKVGFEKNFTYGTIQPYFGIDLGIKRNIFKGDVKSTFQTLDSSGEYDVKTEKNGLSLSPLLGIKLNIIDHFSITAESTIDVFYSYERQERTNNASPGSRTLQKYYKWEYLLKPLGMLSLQYNFGAIY</sequence>
<evidence type="ECO:0000313" key="1">
    <source>
        <dbReference type="EMBL" id="RXF68889.1"/>
    </source>
</evidence>
<evidence type="ECO:0000313" key="2">
    <source>
        <dbReference type="Proteomes" id="UP000290848"/>
    </source>
</evidence>
<dbReference type="Proteomes" id="UP000290848">
    <property type="component" value="Unassembled WGS sequence"/>
</dbReference>
<dbReference type="EMBL" id="RXOC01000009">
    <property type="protein sequence ID" value="RXF68889.1"/>
    <property type="molecule type" value="Genomic_DNA"/>
</dbReference>
<gene>
    <name evidence="1" type="ORF">EKH83_14300</name>
</gene>
<protein>
    <submittedName>
        <fullName evidence="1">Uncharacterized protein</fullName>
    </submittedName>
</protein>
<accession>A0A4Q0M7V5</accession>
<reference evidence="1 2" key="1">
    <citation type="submission" date="2018-12" db="EMBL/GenBank/DDBJ databases">
        <title>The Draft Genome Sequence of the Soil Bacterium Pedobacter tournemirensis R1.</title>
        <authorList>
            <person name="He J."/>
        </authorList>
    </citation>
    <scope>NUCLEOTIDE SEQUENCE [LARGE SCALE GENOMIC DNA]</scope>
    <source>
        <strain evidence="1 2">R1</strain>
    </source>
</reference>
<dbReference type="RefSeq" id="WP_128770131.1">
    <property type="nucleotide sequence ID" value="NZ_RXOC01000009.1"/>
</dbReference>
<dbReference type="AlphaFoldDB" id="A0A4Q0M7V5"/>
<comment type="caution">
    <text evidence="1">The sequence shown here is derived from an EMBL/GenBank/DDBJ whole genome shotgun (WGS) entry which is preliminary data.</text>
</comment>